<dbReference type="Pfam" id="PF13231">
    <property type="entry name" value="PMT_2"/>
    <property type="match status" value="1"/>
</dbReference>
<evidence type="ECO:0000259" key="11">
    <source>
        <dbReference type="Pfam" id="PF24878"/>
    </source>
</evidence>
<dbReference type="InterPro" id="IPR038731">
    <property type="entry name" value="RgtA/B/C-like"/>
</dbReference>
<dbReference type="EMBL" id="JAFFZE010000018">
    <property type="protein sequence ID" value="MCT2586341.1"/>
    <property type="molecule type" value="Genomic_DNA"/>
</dbReference>
<feature type="compositionally biased region" description="Polar residues" evidence="8">
    <location>
        <begin position="657"/>
        <end position="667"/>
    </location>
</feature>
<comment type="subcellular location">
    <subcellularLocation>
        <location evidence="1">Cell membrane</location>
        <topology evidence="1">Multi-pass membrane protein</topology>
    </subcellularLocation>
</comment>
<evidence type="ECO:0000256" key="8">
    <source>
        <dbReference type="SAM" id="MobiDB-lite"/>
    </source>
</evidence>
<dbReference type="PANTHER" id="PTHR33908">
    <property type="entry name" value="MANNOSYLTRANSFERASE YKCB-RELATED"/>
    <property type="match status" value="1"/>
</dbReference>
<dbReference type="Pfam" id="PF24878">
    <property type="entry name" value="YkcB_C"/>
    <property type="match status" value="1"/>
</dbReference>
<dbReference type="PANTHER" id="PTHR33908:SF3">
    <property type="entry name" value="UNDECAPRENYL PHOSPHATE-ALPHA-4-AMINO-4-DEOXY-L-ARABINOSE ARABINOSYL TRANSFERASE"/>
    <property type="match status" value="1"/>
</dbReference>
<feature type="region of interest" description="Disordered" evidence="8">
    <location>
        <begin position="640"/>
        <end position="667"/>
    </location>
</feature>
<dbReference type="InterPro" id="IPR056785">
    <property type="entry name" value="YkcA/B-like_C"/>
</dbReference>
<keyword evidence="13" id="KW-1185">Reference proteome</keyword>
<feature type="transmembrane region" description="Helical" evidence="9">
    <location>
        <begin position="105"/>
        <end position="132"/>
    </location>
</feature>
<feature type="domain" description="Glycosyltransferase RgtA/B/C/D-like" evidence="10">
    <location>
        <begin position="103"/>
        <end position="252"/>
    </location>
</feature>
<evidence type="ECO:0000256" key="2">
    <source>
        <dbReference type="ARBA" id="ARBA00022475"/>
    </source>
</evidence>
<evidence type="ECO:0000256" key="3">
    <source>
        <dbReference type="ARBA" id="ARBA00022676"/>
    </source>
</evidence>
<feature type="transmembrane region" description="Helical" evidence="9">
    <location>
        <begin position="238"/>
        <end position="259"/>
    </location>
</feature>
<feature type="transmembrane region" description="Helical" evidence="9">
    <location>
        <begin position="193"/>
        <end position="226"/>
    </location>
</feature>
<gene>
    <name evidence="12" type="ORF">JT362_24785</name>
</gene>
<keyword evidence="4" id="KW-0808">Transferase</keyword>
<evidence type="ECO:0000256" key="5">
    <source>
        <dbReference type="ARBA" id="ARBA00022692"/>
    </source>
</evidence>
<organism evidence="12 13">
    <name type="scientific">Actinophytocola gossypii</name>
    <dbReference type="NCBI Taxonomy" id="2812003"/>
    <lineage>
        <taxon>Bacteria</taxon>
        <taxon>Bacillati</taxon>
        <taxon>Actinomycetota</taxon>
        <taxon>Actinomycetes</taxon>
        <taxon>Pseudonocardiales</taxon>
        <taxon>Pseudonocardiaceae</taxon>
    </lineage>
</organism>
<feature type="transmembrane region" description="Helical" evidence="9">
    <location>
        <begin position="443"/>
        <end position="461"/>
    </location>
</feature>
<feature type="transmembrane region" description="Helical" evidence="9">
    <location>
        <begin position="62"/>
        <end position="85"/>
    </location>
</feature>
<evidence type="ECO:0000313" key="13">
    <source>
        <dbReference type="Proteomes" id="UP001156441"/>
    </source>
</evidence>
<keyword evidence="7 9" id="KW-0472">Membrane</keyword>
<keyword evidence="6 9" id="KW-1133">Transmembrane helix</keyword>
<accession>A0ABT2JEP1</accession>
<comment type="caution">
    <text evidence="12">The sequence shown here is derived from an EMBL/GenBank/DDBJ whole genome shotgun (WGS) entry which is preliminary data.</text>
</comment>
<feature type="transmembrane region" description="Helical" evidence="9">
    <location>
        <begin position="361"/>
        <end position="379"/>
    </location>
</feature>
<evidence type="ECO:0000256" key="1">
    <source>
        <dbReference type="ARBA" id="ARBA00004651"/>
    </source>
</evidence>
<evidence type="ECO:0000256" key="7">
    <source>
        <dbReference type="ARBA" id="ARBA00023136"/>
    </source>
</evidence>
<reference evidence="12 13" key="1">
    <citation type="submission" date="2021-02" db="EMBL/GenBank/DDBJ databases">
        <title>Actinophytocola xerophila sp. nov., isolated from soil of cotton cropping field.</title>
        <authorList>
            <person name="Huang R."/>
            <person name="Chen X."/>
            <person name="Ge X."/>
            <person name="Liu W."/>
        </authorList>
    </citation>
    <scope>NUCLEOTIDE SEQUENCE [LARGE SCALE GENOMIC DNA]</scope>
    <source>
        <strain evidence="12 13">S1-96</strain>
    </source>
</reference>
<name>A0ABT2JEP1_9PSEU</name>
<feature type="transmembrane region" description="Helical" evidence="9">
    <location>
        <begin position="329"/>
        <end position="349"/>
    </location>
</feature>
<keyword evidence="2" id="KW-1003">Cell membrane</keyword>
<dbReference type="Proteomes" id="UP001156441">
    <property type="component" value="Unassembled WGS sequence"/>
</dbReference>
<feature type="domain" description="Putative mannosyltransferase YkcA/B-like C-terminal" evidence="11">
    <location>
        <begin position="546"/>
        <end position="635"/>
    </location>
</feature>
<keyword evidence="3" id="KW-0328">Glycosyltransferase</keyword>
<evidence type="ECO:0000313" key="12">
    <source>
        <dbReference type="EMBL" id="MCT2586341.1"/>
    </source>
</evidence>
<proteinExistence type="predicted"/>
<feature type="region of interest" description="Disordered" evidence="8">
    <location>
        <begin position="1"/>
        <end position="20"/>
    </location>
</feature>
<feature type="transmembrane region" description="Helical" evidence="9">
    <location>
        <begin position="385"/>
        <end position="406"/>
    </location>
</feature>
<evidence type="ECO:0000256" key="4">
    <source>
        <dbReference type="ARBA" id="ARBA00022679"/>
    </source>
</evidence>
<evidence type="ECO:0000259" key="10">
    <source>
        <dbReference type="Pfam" id="PF13231"/>
    </source>
</evidence>
<feature type="transmembrane region" description="Helical" evidence="9">
    <location>
        <begin position="36"/>
        <end position="55"/>
    </location>
</feature>
<feature type="transmembrane region" description="Helical" evidence="9">
    <location>
        <begin position="418"/>
        <end position="437"/>
    </location>
</feature>
<evidence type="ECO:0000256" key="6">
    <source>
        <dbReference type="ARBA" id="ARBA00022989"/>
    </source>
</evidence>
<sequence length="667" mass="71440">MAVKSVLERDKKDASPEPEPRRSRWRFWVSPADQPAWARPALLAVTAVAVLLYAWSLPANGFAPYYSSGVLSMAGSWEAFFFGAFDPNATIMMDKLPGGFIPQAVAVWLFGPYPWAMALPQVIYGAISVLVMYRVVRLWMGPRAGLLAAAIFAATPLLVSMFGHPMVDGALTVCLVLAADACQRAVHTGRMRWLLLAGVWIGLGFQAKMMQAWMVLPALGIAYLIAARGPVLRRFGHLAAALGVTLVVSFSWTAAMSLAPADSRPYADGTTNDNVWTMVVGYNGVERFGIHLPGTVVLSDNDTGGDEGGDEGGGGGMPPEIGQLYLLRYLTQIAWMLPLTLAGLAYGLARWRRQDRVANGGFAMWSAWLAINIAVYSVIEILHTAYLATFIPAVAALSAGGAAIMWRAYRERRRGSRWVLPVVVAVQGAFAAVLADAADFMPWLAPSIAVLTVGSVLALVVRSSPRVQQGAMAAGLAAALLAPAAWSASVLDHRYGGSSFDAEAGPIGPRLNQMLNDMMGDRADPGAVAAITEVPATLTDRQRHILDHVETNNEDARYPFVTDSWVVASRYIVATGTSPLAMAGFQGASPFPTLAEAQRLVDTGEARFFLLTGETGWLGNRSSDETAAIRDWVTTTCQEVSPSTYLPPGTQEAPADPTTNATLHRCT</sequence>
<dbReference type="InterPro" id="IPR050297">
    <property type="entry name" value="LipidA_mod_glycosyltrf_83"/>
</dbReference>
<protein>
    <submittedName>
        <fullName evidence="12">Glycosyltransferase family 39 protein</fullName>
    </submittedName>
</protein>
<dbReference type="RefSeq" id="WP_311202753.1">
    <property type="nucleotide sequence ID" value="NZ_JAFFZE010000018.1"/>
</dbReference>
<feature type="transmembrane region" description="Helical" evidence="9">
    <location>
        <begin position="144"/>
        <end position="163"/>
    </location>
</feature>
<evidence type="ECO:0000256" key="9">
    <source>
        <dbReference type="SAM" id="Phobius"/>
    </source>
</evidence>
<keyword evidence="5 9" id="KW-0812">Transmembrane</keyword>